<proteinExistence type="inferred from homology"/>
<dbReference type="Proteomes" id="UP000319731">
    <property type="component" value="Unassembled WGS sequence"/>
</dbReference>
<comment type="caution">
    <text evidence="7">The sequence shown here is derived from an EMBL/GenBank/DDBJ whole genome shotgun (WGS) entry which is preliminary data.</text>
</comment>
<evidence type="ECO:0000256" key="1">
    <source>
        <dbReference type="ARBA" id="ARBA00003594"/>
    </source>
</evidence>
<evidence type="ECO:0000313" key="8">
    <source>
        <dbReference type="Proteomes" id="UP000319731"/>
    </source>
</evidence>
<feature type="region of interest" description="Disordered" evidence="6">
    <location>
        <begin position="1"/>
        <end position="34"/>
    </location>
</feature>
<reference evidence="7 8" key="1">
    <citation type="journal article" date="2019" name="Sci. Rep.">
        <title>Comparative genomics of chytrid fungi reveal insights into the obligate biotrophic and pathogenic lifestyle of Synchytrium endobioticum.</title>
        <authorList>
            <person name="van de Vossenberg B.T.L.H."/>
            <person name="Warris S."/>
            <person name="Nguyen H.D.T."/>
            <person name="van Gent-Pelzer M.P.E."/>
            <person name="Joly D.L."/>
            <person name="van de Geest H.C."/>
            <person name="Bonants P.J.M."/>
            <person name="Smith D.S."/>
            <person name="Levesque C.A."/>
            <person name="van der Lee T.A.J."/>
        </authorList>
    </citation>
    <scope>NUCLEOTIDE SEQUENCE [LARGE SCALE GENOMIC DNA]</scope>
    <source>
        <strain evidence="7 8">JEL517</strain>
    </source>
</reference>
<evidence type="ECO:0000256" key="3">
    <source>
        <dbReference type="ARBA" id="ARBA00010707"/>
    </source>
</evidence>
<sequence length="483" mass="52123">MDKRKGGLVGIGAQTPSNPSQSSSVEASDPRPNSTTLISIPDVICTHVNENSEEVVVGEGELRIIRLTLPAKDDAPPIYDAIYLTVAESVSHPLLPRSQAWKSGVTYTFPFPVKQFYKIDLQNPDSDMAAALDDCLTHCIGFENRRKLQNSLALVDAAGEVLAVLDSDNMKVRFATNATENEKVPMVVDLGAEGAQVEIVGQDVEGNPNKGAESIGRQLLGSPSGSSAGKTPQKDQPPKKKSFWDSVLSFLEIEPIPPPPPADASQTTLRVTTLARDEANPYVLIMPADFTISQRMLGSLLGAVNTSRRFVSTRYGPQLSAASRFAQTCWSSVVETLDEVFHAVDEDIWYNEVEKHRDRGMEMAPRLPFRAAESTGPLPTGTIRSRNGRPMSIVGRPISIYTPPRVAGETRAESTTMSRRKSTMARPLSTMGRPLSVVGLGKGALGLAASLGIDTTSESASEVSMVYFDEKFLSHPAIIKGAT</sequence>
<comment type="similarity">
    <text evidence="3">Belongs to the INP1 family.</text>
</comment>
<evidence type="ECO:0000256" key="2">
    <source>
        <dbReference type="ARBA" id="ARBA00004421"/>
    </source>
</evidence>
<feature type="compositionally biased region" description="Polar residues" evidence="6">
    <location>
        <begin position="14"/>
        <end position="34"/>
    </location>
</feature>
<evidence type="ECO:0000256" key="5">
    <source>
        <dbReference type="ARBA" id="ARBA00023136"/>
    </source>
</evidence>
<dbReference type="InterPro" id="IPR024758">
    <property type="entry name" value="Inp1"/>
</dbReference>
<dbReference type="Pfam" id="PF12634">
    <property type="entry name" value="Inp1"/>
    <property type="match status" value="1"/>
</dbReference>
<dbReference type="GO" id="GO:0045033">
    <property type="term" value="P:peroxisome inheritance"/>
    <property type="evidence" value="ECO:0007669"/>
    <property type="project" value="InterPro"/>
</dbReference>
<accession>A0A507C871</accession>
<feature type="region of interest" description="Disordered" evidence="6">
    <location>
        <begin position="201"/>
        <end position="241"/>
    </location>
</feature>
<keyword evidence="5" id="KW-0472">Membrane</keyword>
<dbReference type="RefSeq" id="XP_031026143.1">
    <property type="nucleotide sequence ID" value="XM_031167809.1"/>
</dbReference>
<evidence type="ECO:0000313" key="7">
    <source>
        <dbReference type="EMBL" id="TPX35711.1"/>
    </source>
</evidence>
<evidence type="ECO:0000256" key="6">
    <source>
        <dbReference type="SAM" id="MobiDB-lite"/>
    </source>
</evidence>
<dbReference type="GO" id="GO:0005780">
    <property type="term" value="C:extrinsic component of intraperoxisomal membrane"/>
    <property type="evidence" value="ECO:0007669"/>
    <property type="project" value="InterPro"/>
</dbReference>
<keyword evidence="8" id="KW-1185">Reference proteome</keyword>
<dbReference type="AlphaFoldDB" id="A0A507C871"/>
<protein>
    <recommendedName>
        <fullName evidence="4">Inheritance of peroxisomes protein 1</fullName>
    </recommendedName>
</protein>
<name>A0A507C871_9FUNG</name>
<dbReference type="GeneID" id="42003106"/>
<organism evidence="7 8">
    <name type="scientific">Synchytrium microbalum</name>
    <dbReference type="NCBI Taxonomy" id="1806994"/>
    <lineage>
        <taxon>Eukaryota</taxon>
        <taxon>Fungi</taxon>
        <taxon>Fungi incertae sedis</taxon>
        <taxon>Chytridiomycota</taxon>
        <taxon>Chytridiomycota incertae sedis</taxon>
        <taxon>Chytridiomycetes</taxon>
        <taxon>Synchytriales</taxon>
        <taxon>Synchytriaceae</taxon>
        <taxon>Synchytrium</taxon>
    </lineage>
</organism>
<gene>
    <name evidence="7" type="ORF">SmJEL517_g01881</name>
</gene>
<dbReference type="OrthoDB" id="20821at2759"/>
<comment type="subcellular location">
    <subcellularLocation>
        <location evidence="2">Peroxisome membrane</location>
        <topology evidence="2">Peripheral membrane protein</topology>
    </subcellularLocation>
</comment>
<comment type="function">
    <text evidence="1">Required for peroxisome inheritance.</text>
</comment>
<dbReference type="EMBL" id="QEAO01000007">
    <property type="protein sequence ID" value="TPX35711.1"/>
    <property type="molecule type" value="Genomic_DNA"/>
</dbReference>
<evidence type="ECO:0000256" key="4">
    <source>
        <dbReference type="ARBA" id="ARBA00021397"/>
    </source>
</evidence>
<feature type="region of interest" description="Disordered" evidence="6">
    <location>
        <begin position="407"/>
        <end position="426"/>
    </location>
</feature>